<organism evidence="1 2">
    <name type="scientific">Marichromatium purpuratum 984</name>
    <dbReference type="NCBI Taxonomy" id="765910"/>
    <lineage>
        <taxon>Bacteria</taxon>
        <taxon>Pseudomonadati</taxon>
        <taxon>Pseudomonadota</taxon>
        <taxon>Gammaproteobacteria</taxon>
        <taxon>Chromatiales</taxon>
        <taxon>Chromatiaceae</taxon>
        <taxon>Marichromatium</taxon>
    </lineage>
</organism>
<dbReference type="Proteomes" id="UP000005275">
    <property type="component" value="Chromosome"/>
</dbReference>
<dbReference type="STRING" id="765910.MARPU_02195"/>
<dbReference type="HOGENOM" id="CLU_103234_3_1_6"/>
<gene>
    <name evidence="1" type="ORF">MARPU_02195</name>
</gene>
<dbReference type="AlphaFoldDB" id="W0DWI4"/>
<dbReference type="InterPro" id="IPR013362">
    <property type="entry name" value="Pilus_4_PilV"/>
</dbReference>
<dbReference type="eggNOG" id="COG4967">
    <property type="taxonomic scope" value="Bacteria"/>
</dbReference>
<dbReference type="KEGG" id="mpur:MARPU_02195"/>
<protein>
    <submittedName>
        <fullName evidence="1">Pilus modification protein PilV</fullName>
    </submittedName>
</protein>
<accession>W0DWI4</accession>
<proteinExistence type="predicted"/>
<dbReference type="NCBIfam" id="TIGR02523">
    <property type="entry name" value="type_IV_pilV"/>
    <property type="match status" value="1"/>
</dbReference>
<reference evidence="1 2" key="1">
    <citation type="submission" date="2013-12" db="EMBL/GenBank/DDBJ databases">
        <authorList>
            <consortium name="DOE Joint Genome Institute"/>
            <person name="Bryant D.A."/>
            <person name="Huntemann M."/>
            <person name="Han J."/>
            <person name="Chen A."/>
            <person name="Kyrpides N."/>
            <person name="Mavromatis K."/>
            <person name="Markowitz V."/>
            <person name="Palaniappan K."/>
            <person name="Ivanova N."/>
            <person name="Schaumberg A."/>
            <person name="Pati A."/>
            <person name="Liolios K."/>
            <person name="Nordberg H.P."/>
            <person name="Cantor M.N."/>
            <person name="Hua S.X."/>
            <person name="Woyke T."/>
        </authorList>
    </citation>
    <scope>NUCLEOTIDE SEQUENCE [LARGE SCALE GENOMIC DNA]</scope>
    <source>
        <strain evidence="1 2">984</strain>
    </source>
</reference>
<sequence>MIEVLVAVVILSIGLLGISGLQIRALKNNQSALHRNAAIIHAYSITEAMRAVPKRAKAGDFDITLSQDSPTGSSFPAVALAKWRERIDKSLGDGATGSVSCTGNSCTIIVQWDDSRGTSGSDQQQFTIELLL</sequence>
<keyword evidence="2" id="KW-1185">Reference proteome</keyword>
<dbReference type="EMBL" id="CP007031">
    <property type="protein sequence ID" value="AHF02802.1"/>
    <property type="molecule type" value="Genomic_DNA"/>
</dbReference>
<evidence type="ECO:0000313" key="1">
    <source>
        <dbReference type="EMBL" id="AHF02802.1"/>
    </source>
</evidence>
<name>W0DWI4_MARPU</name>
<evidence type="ECO:0000313" key="2">
    <source>
        <dbReference type="Proteomes" id="UP000005275"/>
    </source>
</evidence>